<feature type="transmembrane region" description="Helical" evidence="6">
    <location>
        <begin position="245"/>
        <end position="266"/>
    </location>
</feature>
<feature type="transmembrane region" description="Helical" evidence="6">
    <location>
        <begin position="90"/>
        <end position="111"/>
    </location>
</feature>
<feature type="transmembrane region" description="Helical" evidence="6">
    <location>
        <begin position="333"/>
        <end position="351"/>
    </location>
</feature>
<name>A0ABC8VIQ6_9POAL</name>
<organism evidence="7 9">
    <name type="scientific">Urochloa decumbens</name>
    <dbReference type="NCBI Taxonomy" id="240449"/>
    <lineage>
        <taxon>Eukaryota</taxon>
        <taxon>Viridiplantae</taxon>
        <taxon>Streptophyta</taxon>
        <taxon>Embryophyta</taxon>
        <taxon>Tracheophyta</taxon>
        <taxon>Spermatophyta</taxon>
        <taxon>Magnoliopsida</taxon>
        <taxon>Liliopsida</taxon>
        <taxon>Poales</taxon>
        <taxon>Poaceae</taxon>
        <taxon>PACMAD clade</taxon>
        <taxon>Panicoideae</taxon>
        <taxon>Panicodae</taxon>
        <taxon>Paniceae</taxon>
        <taxon>Melinidinae</taxon>
        <taxon>Urochloa</taxon>
    </lineage>
</organism>
<dbReference type="PANTHER" id="PTHR19444:SF53">
    <property type="entry name" value="MAJOR FACILITATOR SUPERFAMILY (MFS) PROFILE DOMAIN-CONTAINING PROTEIN"/>
    <property type="match status" value="1"/>
</dbReference>
<comment type="similarity">
    <text evidence="2">Belongs to the unc-93 family.</text>
</comment>
<evidence type="ECO:0000256" key="5">
    <source>
        <dbReference type="ARBA" id="ARBA00023136"/>
    </source>
</evidence>
<dbReference type="Gene3D" id="1.20.1250.20">
    <property type="entry name" value="MFS general substrate transporter like domains"/>
    <property type="match status" value="1"/>
</dbReference>
<dbReference type="SUPFAM" id="SSF103473">
    <property type="entry name" value="MFS general substrate transporter"/>
    <property type="match status" value="1"/>
</dbReference>
<keyword evidence="4 6" id="KW-1133">Transmembrane helix</keyword>
<dbReference type="CDD" id="cd17338">
    <property type="entry name" value="MFS_unc93_like"/>
    <property type="match status" value="1"/>
</dbReference>
<feature type="transmembrane region" description="Helical" evidence="6">
    <location>
        <begin position="29"/>
        <end position="46"/>
    </location>
</feature>
<comment type="subcellular location">
    <subcellularLocation>
        <location evidence="1">Membrane</location>
        <topology evidence="1">Multi-pass membrane protein</topology>
    </subcellularLocation>
</comment>
<evidence type="ECO:0000256" key="2">
    <source>
        <dbReference type="ARBA" id="ARBA00009172"/>
    </source>
</evidence>
<evidence type="ECO:0000256" key="4">
    <source>
        <dbReference type="ARBA" id="ARBA00022989"/>
    </source>
</evidence>
<keyword evidence="3 6" id="KW-0812">Transmembrane</keyword>
<feature type="transmembrane region" description="Helical" evidence="6">
    <location>
        <begin position="161"/>
        <end position="181"/>
    </location>
</feature>
<dbReference type="PANTHER" id="PTHR19444">
    <property type="entry name" value="UNC-93 RELATED"/>
    <property type="match status" value="1"/>
</dbReference>
<evidence type="ECO:0000256" key="1">
    <source>
        <dbReference type="ARBA" id="ARBA00004141"/>
    </source>
</evidence>
<dbReference type="EMBL" id="OZ075120">
    <property type="protein sequence ID" value="CAL4891585.1"/>
    <property type="molecule type" value="Genomic_DNA"/>
</dbReference>
<accession>A0ABC8VIQ6</accession>
<feature type="transmembrane region" description="Helical" evidence="6">
    <location>
        <begin position="193"/>
        <end position="213"/>
    </location>
</feature>
<dbReference type="InterPro" id="IPR036259">
    <property type="entry name" value="MFS_trans_sf"/>
</dbReference>
<evidence type="ECO:0008006" key="10">
    <source>
        <dbReference type="Google" id="ProtNLM"/>
    </source>
</evidence>
<feature type="transmembrane region" description="Helical" evidence="6">
    <location>
        <begin position="403"/>
        <end position="424"/>
    </location>
</feature>
<evidence type="ECO:0000313" key="7">
    <source>
        <dbReference type="EMBL" id="CAL4891585.1"/>
    </source>
</evidence>
<evidence type="ECO:0000256" key="3">
    <source>
        <dbReference type="ARBA" id="ARBA00022692"/>
    </source>
</evidence>
<dbReference type="InterPro" id="IPR051951">
    <property type="entry name" value="UNC-93_regulatory"/>
</dbReference>
<sequence>MDALRDEEDAAAPLVAAPAASRRSPATDAHILSAAFLFVFSAYGAAQNLESTVNTKGDLGTVSLGILYTSFTLFSVVASPVVTRLGPKRALVVGSSGYVLFILANIVPTWYTMVPASLYLGFCASIIWVGQGTYLTSAALSHARDNNLSEGRTLGNFTGEFWGIMASTQVIGNLLSLALLRNGKDGGSVTGKNLLFVVFLGCMIVGIVLMCLLSKREEKGHNGPLHSSFGAMLKYIVAPLKDRRMLLIIPLMVYTGLQHAFVWAVFTKSIVTPVLGISGVGGAMAIYGAAGAVCALATGYLTSGLYSATLIVSMGATVQAVVLFWLLLFYSPMGGVLGTVAPLLIGALWGAGDGMMNTELNAVVGLLFEDAKEASFAQFKVWECGAVAVIFFLSPHITLQAMLILMTVALLISFAAFLLLTFVVEKSSAVRS</sequence>
<dbReference type="Pfam" id="PF05978">
    <property type="entry name" value="UNC-93"/>
    <property type="match status" value="1"/>
</dbReference>
<dbReference type="GO" id="GO:0016020">
    <property type="term" value="C:membrane"/>
    <property type="evidence" value="ECO:0007669"/>
    <property type="project" value="UniProtKB-SubCell"/>
</dbReference>
<evidence type="ECO:0000313" key="9">
    <source>
        <dbReference type="Proteomes" id="UP001497457"/>
    </source>
</evidence>
<proteinExistence type="inferred from homology"/>
<feature type="transmembrane region" description="Helical" evidence="6">
    <location>
        <begin position="272"/>
        <end position="298"/>
    </location>
</feature>
<gene>
    <name evidence="7" type="ORF">URODEC1_LOCUS3877</name>
    <name evidence="8" type="ORF">URODEC1_LOCUS3878</name>
</gene>
<dbReference type="EMBL" id="OZ075120">
    <property type="protein sequence ID" value="CAL4891590.1"/>
    <property type="molecule type" value="Genomic_DNA"/>
</dbReference>
<evidence type="ECO:0000313" key="8">
    <source>
        <dbReference type="EMBL" id="CAL4891590.1"/>
    </source>
</evidence>
<dbReference type="InterPro" id="IPR044771">
    <property type="entry name" value="UN933_plant"/>
</dbReference>
<reference evidence="9" key="1">
    <citation type="submission" date="2024-06" db="EMBL/GenBank/DDBJ databases">
        <authorList>
            <person name="Ryan C."/>
        </authorList>
    </citation>
    <scope>NUCLEOTIDE SEQUENCE [LARGE SCALE GENOMIC DNA]</scope>
</reference>
<feature type="transmembrane region" description="Helical" evidence="6">
    <location>
        <begin position="305"/>
        <end position="327"/>
    </location>
</feature>
<evidence type="ECO:0000256" key="6">
    <source>
        <dbReference type="SAM" id="Phobius"/>
    </source>
</evidence>
<keyword evidence="9" id="KW-1185">Reference proteome</keyword>
<reference evidence="7 9" key="2">
    <citation type="submission" date="2024-10" db="EMBL/GenBank/DDBJ databases">
        <authorList>
            <person name="Ryan C."/>
        </authorList>
    </citation>
    <scope>NUCLEOTIDE SEQUENCE [LARGE SCALE GENOMIC DNA]</scope>
</reference>
<keyword evidence="5 6" id="KW-0472">Membrane</keyword>
<protein>
    <recommendedName>
        <fullName evidence="10">UNC93-like protein 3</fullName>
    </recommendedName>
</protein>
<dbReference type="InterPro" id="IPR010291">
    <property type="entry name" value="Ion_channel_UNC-93"/>
</dbReference>
<feature type="transmembrane region" description="Helical" evidence="6">
    <location>
        <begin position="66"/>
        <end position="83"/>
    </location>
</feature>
<dbReference type="AlphaFoldDB" id="A0ABC8VIQ6"/>
<dbReference type="Proteomes" id="UP001497457">
    <property type="component" value="Chromosome 10rd"/>
</dbReference>